<accession>A0A0C2D9W8</accession>
<dbReference type="CDD" id="cd06171">
    <property type="entry name" value="Sigma70_r4"/>
    <property type="match status" value="1"/>
</dbReference>
<dbReference type="PANTHER" id="PTHR43133:SF8">
    <property type="entry name" value="RNA POLYMERASE SIGMA FACTOR HI_1459-RELATED"/>
    <property type="match status" value="1"/>
</dbReference>
<dbReference type="Proteomes" id="UP000031599">
    <property type="component" value="Unassembled WGS sequence"/>
</dbReference>
<evidence type="ECO:0000256" key="1">
    <source>
        <dbReference type="ARBA" id="ARBA00010641"/>
    </source>
</evidence>
<keyword evidence="4" id="KW-0238">DNA-binding</keyword>
<dbReference type="NCBIfam" id="TIGR02937">
    <property type="entry name" value="sigma70-ECF"/>
    <property type="match status" value="1"/>
</dbReference>
<dbReference type="Gene3D" id="1.10.1740.10">
    <property type="match status" value="1"/>
</dbReference>
<evidence type="ECO:0000256" key="5">
    <source>
        <dbReference type="ARBA" id="ARBA00023163"/>
    </source>
</evidence>
<gene>
    <name evidence="8" type="ORF">DB30_00640</name>
</gene>
<protein>
    <submittedName>
        <fullName evidence="8">RNA polymerase sigma-70 factor</fullName>
    </submittedName>
</protein>
<dbReference type="GO" id="GO:0003677">
    <property type="term" value="F:DNA binding"/>
    <property type="evidence" value="ECO:0007669"/>
    <property type="project" value="UniProtKB-KW"/>
</dbReference>
<keyword evidence="2" id="KW-0805">Transcription regulation</keyword>
<dbReference type="InterPro" id="IPR039425">
    <property type="entry name" value="RNA_pol_sigma-70-like"/>
</dbReference>
<evidence type="ECO:0000313" key="8">
    <source>
        <dbReference type="EMBL" id="KIG18355.1"/>
    </source>
</evidence>
<keyword evidence="5" id="KW-0804">Transcription</keyword>
<evidence type="ECO:0000259" key="6">
    <source>
        <dbReference type="Pfam" id="PF04542"/>
    </source>
</evidence>
<dbReference type="InterPro" id="IPR013249">
    <property type="entry name" value="RNA_pol_sigma70_r4_t2"/>
</dbReference>
<evidence type="ECO:0000313" key="9">
    <source>
        <dbReference type="Proteomes" id="UP000031599"/>
    </source>
</evidence>
<reference evidence="8 9" key="1">
    <citation type="submission" date="2014-12" db="EMBL/GenBank/DDBJ databases">
        <title>Genome assembly of Enhygromyxa salina DSM 15201.</title>
        <authorList>
            <person name="Sharma G."/>
            <person name="Subramanian S."/>
        </authorList>
    </citation>
    <scope>NUCLEOTIDE SEQUENCE [LARGE SCALE GENOMIC DNA]</scope>
    <source>
        <strain evidence="8 9">DSM 15201</strain>
    </source>
</reference>
<dbReference type="SUPFAM" id="SSF88659">
    <property type="entry name" value="Sigma3 and sigma4 domains of RNA polymerase sigma factors"/>
    <property type="match status" value="1"/>
</dbReference>
<comment type="similarity">
    <text evidence="1">Belongs to the sigma-70 factor family. ECF subfamily.</text>
</comment>
<evidence type="ECO:0000256" key="4">
    <source>
        <dbReference type="ARBA" id="ARBA00023125"/>
    </source>
</evidence>
<dbReference type="Pfam" id="PF04542">
    <property type="entry name" value="Sigma70_r2"/>
    <property type="match status" value="1"/>
</dbReference>
<feature type="domain" description="RNA polymerase sigma-70 region 2" evidence="6">
    <location>
        <begin position="44"/>
        <end position="109"/>
    </location>
</feature>
<dbReference type="InterPro" id="IPR013324">
    <property type="entry name" value="RNA_pol_sigma_r3/r4-like"/>
</dbReference>
<dbReference type="SUPFAM" id="SSF88946">
    <property type="entry name" value="Sigma2 domain of RNA polymerase sigma factors"/>
    <property type="match status" value="1"/>
</dbReference>
<evidence type="ECO:0000256" key="3">
    <source>
        <dbReference type="ARBA" id="ARBA00023082"/>
    </source>
</evidence>
<dbReference type="GO" id="GO:0016987">
    <property type="term" value="F:sigma factor activity"/>
    <property type="evidence" value="ECO:0007669"/>
    <property type="project" value="UniProtKB-KW"/>
</dbReference>
<organism evidence="8 9">
    <name type="scientific">Enhygromyxa salina</name>
    <dbReference type="NCBI Taxonomy" id="215803"/>
    <lineage>
        <taxon>Bacteria</taxon>
        <taxon>Pseudomonadati</taxon>
        <taxon>Myxococcota</taxon>
        <taxon>Polyangia</taxon>
        <taxon>Nannocystales</taxon>
        <taxon>Nannocystaceae</taxon>
        <taxon>Enhygromyxa</taxon>
    </lineage>
</organism>
<comment type="caution">
    <text evidence="8">The sequence shown here is derived from an EMBL/GenBank/DDBJ whole genome shotgun (WGS) entry which is preliminary data.</text>
</comment>
<dbReference type="EMBL" id="JMCC02000011">
    <property type="protein sequence ID" value="KIG18355.1"/>
    <property type="molecule type" value="Genomic_DNA"/>
</dbReference>
<keyword evidence="3" id="KW-0731">Sigma factor</keyword>
<dbReference type="Gene3D" id="1.10.10.10">
    <property type="entry name" value="Winged helix-like DNA-binding domain superfamily/Winged helix DNA-binding domain"/>
    <property type="match status" value="1"/>
</dbReference>
<dbReference type="GO" id="GO:0006352">
    <property type="term" value="P:DNA-templated transcription initiation"/>
    <property type="evidence" value="ECO:0007669"/>
    <property type="project" value="InterPro"/>
</dbReference>
<dbReference type="InterPro" id="IPR036388">
    <property type="entry name" value="WH-like_DNA-bd_sf"/>
</dbReference>
<evidence type="ECO:0000259" key="7">
    <source>
        <dbReference type="Pfam" id="PF08281"/>
    </source>
</evidence>
<dbReference type="PANTHER" id="PTHR43133">
    <property type="entry name" value="RNA POLYMERASE ECF-TYPE SIGMA FACTO"/>
    <property type="match status" value="1"/>
</dbReference>
<dbReference type="InterPro" id="IPR013325">
    <property type="entry name" value="RNA_pol_sigma_r2"/>
</dbReference>
<evidence type="ECO:0000256" key="2">
    <source>
        <dbReference type="ARBA" id="ARBA00023015"/>
    </source>
</evidence>
<dbReference type="InterPro" id="IPR014284">
    <property type="entry name" value="RNA_pol_sigma-70_dom"/>
</dbReference>
<dbReference type="AlphaFoldDB" id="A0A0C2D9W8"/>
<sequence>MARRAVLAVSIIMTESSNHPATPTSDAELLVAWRAGDAEAGELLFVRHYPPVARFFRNKVGADQVADLIQETFTATLEGRDRIADGSRFRGYLLCIAYRVFCAHLRKTYRKPGEVELDEVAIEAVDPSPTSVIVHAQEQRLLLEGLRAIPINYQVVLELHYWEELSTEEIARVLGMPSGTIRSRLIRARDALEAAMAGIARSAEVLDSTLTRLDDWAAGCGPRLAPQRPS</sequence>
<name>A0A0C2D9W8_9BACT</name>
<dbReference type="InterPro" id="IPR007627">
    <property type="entry name" value="RNA_pol_sigma70_r2"/>
</dbReference>
<proteinExistence type="inferred from homology"/>
<feature type="domain" description="RNA polymerase sigma factor 70 region 4 type 2" evidence="7">
    <location>
        <begin position="141"/>
        <end position="192"/>
    </location>
</feature>
<dbReference type="Pfam" id="PF08281">
    <property type="entry name" value="Sigma70_r4_2"/>
    <property type="match status" value="1"/>
</dbReference>